<evidence type="ECO:0008006" key="5">
    <source>
        <dbReference type="Google" id="ProtNLM"/>
    </source>
</evidence>
<dbReference type="GO" id="GO:0016020">
    <property type="term" value="C:membrane"/>
    <property type="evidence" value="ECO:0007669"/>
    <property type="project" value="GOC"/>
</dbReference>
<accession>A0AAE0RYV4</accession>
<sequence>MHLPKQCIQRTKIVYSLLFLTVIYLFILADKKREPVGSQSRNTLAPTEEKLIERFELFDPTKTPVYLSEPESFPVEGPLKIEKIFHQKWIDNNVLRQFESNIKSLLQNHPNWVYRFWTDASMRKFINDMFPYMLSIWDNYPSDMHRSNAMRYIVLYEYGGIYADLDIKFFRSLDPFVRKYSCFTAREPFLHPMRLGIAHDKAGTALMGCRRKHPFMKILLYNLPSFSIANERQDSVGPLFVSIVYRNYITEAGHLKPTDDNGVYLAPAEYFMPVPIPGVLKSLPSICHTKKQKTYPLKWICSHFEQGLLKIDINPFSFTTHEWALMHERD</sequence>
<dbReference type="InterPro" id="IPR029044">
    <property type="entry name" value="Nucleotide-diphossugar_trans"/>
</dbReference>
<dbReference type="PANTHER" id="PTHR32385:SF15">
    <property type="entry name" value="INOSITOL PHOSPHOCERAMIDE MANNOSYLTRANSFERASE 1"/>
    <property type="match status" value="1"/>
</dbReference>
<proteinExistence type="predicted"/>
<keyword evidence="2" id="KW-0472">Membrane</keyword>
<reference evidence="3" key="1">
    <citation type="journal article" date="2021" name="Genome Biol. Evol.">
        <title>A High-Quality Reference Genome for a Parasitic Bivalve with Doubly Uniparental Inheritance (Bivalvia: Unionida).</title>
        <authorList>
            <person name="Smith C.H."/>
        </authorList>
    </citation>
    <scope>NUCLEOTIDE SEQUENCE</scope>
    <source>
        <strain evidence="3">CHS0354</strain>
    </source>
</reference>
<evidence type="ECO:0000256" key="1">
    <source>
        <dbReference type="ARBA" id="ARBA00022679"/>
    </source>
</evidence>
<dbReference type="PANTHER" id="PTHR32385">
    <property type="entry name" value="MANNOSYL PHOSPHORYLINOSITOL CERAMIDE SYNTHASE"/>
    <property type="match status" value="1"/>
</dbReference>
<dbReference type="GO" id="GO:0051999">
    <property type="term" value="P:mannosyl-inositol phosphorylceramide biosynthetic process"/>
    <property type="evidence" value="ECO:0007669"/>
    <property type="project" value="TreeGrafter"/>
</dbReference>
<evidence type="ECO:0000256" key="2">
    <source>
        <dbReference type="SAM" id="Phobius"/>
    </source>
</evidence>
<reference evidence="3" key="2">
    <citation type="journal article" date="2021" name="Genome Biol. Evol.">
        <title>Developing a high-quality reference genome for a parasitic bivalve with doubly uniparental inheritance (Bivalvia: Unionida).</title>
        <authorList>
            <person name="Smith C.H."/>
        </authorList>
    </citation>
    <scope>NUCLEOTIDE SEQUENCE</scope>
    <source>
        <strain evidence="3">CHS0354</strain>
        <tissue evidence="3">Mantle</tissue>
    </source>
</reference>
<organism evidence="3 4">
    <name type="scientific">Potamilus streckersoni</name>
    <dbReference type="NCBI Taxonomy" id="2493646"/>
    <lineage>
        <taxon>Eukaryota</taxon>
        <taxon>Metazoa</taxon>
        <taxon>Spiralia</taxon>
        <taxon>Lophotrochozoa</taxon>
        <taxon>Mollusca</taxon>
        <taxon>Bivalvia</taxon>
        <taxon>Autobranchia</taxon>
        <taxon>Heteroconchia</taxon>
        <taxon>Palaeoheterodonta</taxon>
        <taxon>Unionida</taxon>
        <taxon>Unionoidea</taxon>
        <taxon>Unionidae</taxon>
        <taxon>Ambleminae</taxon>
        <taxon>Lampsilini</taxon>
        <taxon>Potamilus</taxon>
    </lineage>
</organism>
<dbReference type="AlphaFoldDB" id="A0AAE0RYV4"/>
<comment type="caution">
    <text evidence="3">The sequence shown here is derived from an EMBL/GenBank/DDBJ whole genome shotgun (WGS) entry which is preliminary data.</text>
</comment>
<keyword evidence="4" id="KW-1185">Reference proteome</keyword>
<name>A0AAE0RYV4_9BIVA</name>
<protein>
    <recommendedName>
        <fullName evidence="5">Glycosyltransferase</fullName>
    </recommendedName>
</protein>
<reference evidence="3" key="3">
    <citation type="submission" date="2023-05" db="EMBL/GenBank/DDBJ databases">
        <authorList>
            <person name="Smith C.H."/>
        </authorList>
    </citation>
    <scope>NUCLEOTIDE SEQUENCE</scope>
    <source>
        <strain evidence="3">CHS0354</strain>
        <tissue evidence="3">Mantle</tissue>
    </source>
</reference>
<dbReference type="EMBL" id="JAEAOA010001525">
    <property type="protein sequence ID" value="KAK3582050.1"/>
    <property type="molecule type" value="Genomic_DNA"/>
</dbReference>
<gene>
    <name evidence="3" type="ORF">CHS0354_025656</name>
</gene>
<evidence type="ECO:0000313" key="4">
    <source>
        <dbReference type="Proteomes" id="UP001195483"/>
    </source>
</evidence>
<feature type="transmembrane region" description="Helical" evidence="2">
    <location>
        <begin position="12"/>
        <end position="29"/>
    </location>
</feature>
<dbReference type="GO" id="GO:0000030">
    <property type="term" value="F:mannosyltransferase activity"/>
    <property type="evidence" value="ECO:0007669"/>
    <property type="project" value="TreeGrafter"/>
</dbReference>
<evidence type="ECO:0000313" key="3">
    <source>
        <dbReference type="EMBL" id="KAK3582050.1"/>
    </source>
</evidence>
<dbReference type="InterPro" id="IPR051706">
    <property type="entry name" value="Glycosyltransferase_domain"/>
</dbReference>
<dbReference type="Proteomes" id="UP001195483">
    <property type="component" value="Unassembled WGS sequence"/>
</dbReference>
<dbReference type="Gene3D" id="3.90.550.20">
    <property type="match status" value="1"/>
</dbReference>
<keyword evidence="1" id="KW-0808">Transferase</keyword>
<feature type="non-terminal residue" evidence="3">
    <location>
        <position position="330"/>
    </location>
</feature>
<dbReference type="InterPro" id="IPR007577">
    <property type="entry name" value="GlycoTrfase_DXD_sugar-bd_CS"/>
</dbReference>
<keyword evidence="2" id="KW-1133">Transmembrane helix</keyword>
<dbReference type="Pfam" id="PF04488">
    <property type="entry name" value="Gly_transf_sug"/>
    <property type="match status" value="1"/>
</dbReference>
<dbReference type="SUPFAM" id="SSF53448">
    <property type="entry name" value="Nucleotide-diphospho-sugar transferases"/>
    <property type="match status" value="1"/>
</dbReference>
<keyword evidence="2" id="KW-0812">Transmembrane</keyword>